<proteinExistence type="predicted"/>
<dbReference type="AlphaFoldDB" id="A0A7H9E078"/>
<dbReference type="RefSeq" id="WP_180843656.1">
    <property type="nucleotide sequence ID" value="NZ_CP046639.1"/>
</dbReference>
<evidence type="ECO:0000313" key="2">
    <source>
        <dbReference type="Proteomes" id="UP000510938"/>
    </source>
</evidence>
<organism evidence="1 2">
    <name type="scientific">Anaplasma phagocytophilum str. Norway variant1</name>
    <dbReference type="NCBI Taxonomy" id="1392506"/>
    <lineage>
        <taxon>Bacteria</taxon>
        <taxon>Pseudomonadati</taxon>
        <taxon>Pseudomonadota</taxon>
        <taxon>Alphaproteobacteria</taxon>
        <taxon>Rickettsiales</taxon>
        <taxon>Anaplasmataceae</taxon>
        <taxon>Anaplasma</taxon>
        <taxon>phagocytophilum group</taxon>
    </lineage>
</organism>
<protein>
    <submittedName>
        <fullName evidence="1">Uncharacterized protein</fullName>
    </submittedName>
</protein>
<evidence type="ECO:0000313" key="1">
    <source>
        <dbReference type="EMBL" id="QLL67208.1"/>
    </source>
</evidence>
<dbReference type="Proteomes" id="UP000510938">
    <property type="component" value="Chromosome"/>
</dbReference>
<dbReference type="EMBL" id="CP046639">
    <property type="protein sequence ID" value="QLL67208.1"/>
    <property type="molecule type" value="Genomic_DNA"/>
</dbReference>
<reference evidence="1 2" key="1">
    <citation type="submission" date="2019-12" db="EMBL/GenBank/DDBJ databases">
        <title>A sheep strain of Anaplasma phagocytophilum contains multiple genomes.</title>
        <authorList>
            <person name="Barbet A.F."/>
            <person name="Crosby F.L."/>
            <person name="Eskeland S."/>
            <person name="Stuen S."/>
            <person name="Granquist E.G."/>
            <person name="Munderloh U.G."/>
        </authorList>
    </citation>
    <scope>NUCLEOTIDE SEQUENCE [LARGE SCALE GENOMIC DNA]</scope>
    <source>
        <strain evidence="1 2">Norway Variant 1</strain>
    </source>
</reference>
<name>A0A7H9E078_ANAPH</name>
<gene>
    <name evidence="1" type="ORF">O998_06065</name>
</gene>
<sequence>MFDILFNDTEIPPVPRECIERFQDAPGYCEDILKEDYPWDAYAVTASVTAVCTEENTPCSSACSDFSMKNLPLSSVKSDKQDTLTGYEYYTLVFDDFEQVGHELHDRSLVAKVQKNSDGTDVSLSGATLHELIESESMRYDGSARVENAYSMERYLHIGKLEGDFKPVHAGDDNKLVLTSTSDSAKCTVTVTLERVPTAKK</sequence>
<accession>A0A7H9E078</accession>